<name>A0A3P6STI5_ONCOC</name>
<evidence type="ECO:0000313" key="2">
    <source>
        <dbReference type="Proteomes" id="UP000271087"/>
    </source>
</evidence>
<proteinExistence type="predicted"/>
<feature type="non-terminal residue" evidence="1">
    <location>
        <position position="150"/>
    </location>
</feature>
<evidence type="ECO:0000313" key="1">
    <source>
        <dbReference type="EMBL" id="VDK75817.1"/>
    </source>
</evidence>
<organism evidence="1 2">
    <name type="scientific">Onchocerca ochengi</name>
    <name type="common">Filarial nematode worm</name>
    <dbReference type="NCBI Taxonomy" id="42157"/>
    <lineage>
        <taxon>Eukaryota</taxon>
        <taxon>Metazoa</taxon>
        <taxon>Ecdysozoa</taxon>
        <taxon>Nematoda</taxon>
        <taxon>Chromadorea</taxon>
        <taxon>Rhabditida</taxon>
        <taxon>Spirurina</taxon>
        <taxon>Spiruromorpha</taxon>
        <taxon>Filarioidea</taxon>
        <taxon>Onchocercidae</taxon>
        <taxon>Onchocerca</taxon>
    </lineage>
</organism>
<sequence length="150" mass="17027">MLGIAAFTRASSMACILNRYRIIIPCGADQRMKGASNMNMEMKGRRSDRMRCNDCGICDDYSCFCLLLQLQRVPNTVFHLTAEKIKQRSLRLATPTRLDITQFRFLPTASGNVYATPPSSLFYSDSPTQQLNHILTTNSQHMLIYTSIYT</sequence>
<dbReference type="EMBL" id="UYRW01001265">
    <property type="protein sequence ID" value="VDK75817.1"/>
    <property type="molecule type" value="Genomic_DNA"/>
</dbReference>
<dbReference type="AlphaFoldDB" id="A0A3P6STI5"/>
<dbReference type="Proteomes" id="UP000271087">
    <property type="component" value="Unassembled WGS sequence"/>
</dbReference>
<reference evidence="1 2" key="1">
    <citation type="submission" date="2018-08" db="EMBL/GenBank/DDBJ databases">
        <authorList>
            <person name="Laetsch R D."/>
            <person name="Stevens L."/>
            <person name="Kumar S."/>
            <person name="Blaxter L. M."/>
        </authorList>
    </citation>
    <scope>NUCLEOTIDE SEQUENCE [LARGE SCALE GENOMIC DNA]</scope>
</reference>
<gene>
    <name evidence="1" type="ORF">NOO_LOCUS5047</name>
</gene>
<accession>A0A3P6STI5</accession>
<protein>
    <submittedName>
        <fullName evidence="1">Uncharacterized protein</fullName>
    </submittedName>
</protein>
<keyword evidence="2" id="KW-1185">Reference proteome</keyword>